<keyword evidence="1" id="KW-0805">Transcription regulation</keyword>
<dbReference type="EMBL" id="JXRA01000080">
    <property type="protein sequence ID" value="KIO75844.1"/>
    <property type="molecule type" value="Genomic_DNA"/>
</dbReference>
<dbReference type="PROSITE" id="PS50956">
    <property type="entry name" value="HTH_ASNC_2"/>
    <property type="match status" value="1"/>
</dbReference>
<dbReference type="PANTHER" id="PTHR30154">
    <property type="entry name" value="LEUCINE-RESPONSIVE REGULATORY PROTEIN"/>
    <property type="match status" value="1"/>
</dbReference>
<dbReference type="InterPro" id="IPR011008">
    <property type="entry name" value="Dimeric_a/b-barrel"/>
</dbReference>
<dbReference type="InterPro" id="IPR036388">
    <property type="entry name" value="WH-like_DNA-bd_sf"/>
</dbReference>
<dbReference type="GO" id="GO:0005829">
    <property type="term" value="C:cytosol"/>
    <property type="evidence" value="ECO:0007669"/>
    <property type="project" value="TreeGrafter"/>
</dbReference>
<dbReference type="Pfam" id="PF13412">
    <property type="entry name" value="HTH_24"/>
    <property type="match status" value="1"/>
</dbReference>
<proteinExistence type="predicted"/>
<evidence type="ECO:0000313" key="6">
    <source>
        <dbReference type="Proteomes" id="UP000032049"/>
    </source>
</evidence>
<dbReference type="SMART" id="SM00344">
    <property type="entry name" value="HTH_ASNC"/>
    <property type="match status" value="1"/>
</dbReference>
<dbReference type="OrthoDB" id="9800326at2"/>
<dbReference type="SUPFAM" id="SSF46785">
    <property type="entry name" value="Winged helix' DNA-binding domain"/>
    <property type="match status" value="1"/>
</dbReference>
<dbReference type="Gene3D" id="1.10.10.10">
    <property type="entry name" value="Winged helix-like DNA-binding domain superfamily/Winged helix DNA-binding domain"/>
    <property type="match status" value="1"/>
</dbReference>
<dbReference type="InterPro" id="IPR036390">
    <property type="entry name" value="WH_DNA-bd_sf"/>
</dbReference>
<keyword evidence="3" id="KW-0804">Transcription</keyword>
<dbReference type="PANTHER" id="PTHR30154:SF53">
    <property type="entry name" value="HTH-TYPE TRANSCRIPTIONAL REGULATOR LRPC"/>
    <property type="match status" value="1"/>
</dbReference>
<comment type="caution">
    <text evidence="5">The sequence shown here is derived from an EMBL/GenBank/DDBJ whole genome shotgun (WGS) entry which is preliminary data.</text>
</comment>
<dbReference type="AlphaFoldDB" id="A0A0D0FTU9"/>
<dbReference type="InterPro" id="IPR019887">
    <property type="entry name" value="Tscrpt_reg_AsnC/Lrp_C"/>
</dbReference>
<dbReference type="SUPFAM" id="SSF54909">
    <property type="entry name" value="Dimeric alpha+beta barrel"/>
    <property type="match status" value="1"/>
</dbReference>
<evidence type="ECO:0000313" key="5">
    <source>
        <dbReference type="EMBL" id="KIO75844.1"/>
    </source>
</evidence>
<accession>A0A0D0FTU9</accession>
<dbReference type="GO" id="GO:0043565">
    <property type="term" value="F:sequence-specific DNA binding"/>
    <property type="evidence" value="ECO:0007669"/>
    <property type="project" value="InterPro"/>
</dbReference>
<dbReference type="Proteomes" id="UP000032049">
    <property type="component" value="Unassembled WGS sequence"/>
</dbReference>
<keyword evidence="6" id="KW-1185">Reference proteome</keyword>
<gene>
    <name evidence="5" type="ORF">TH53_18305</name>
</gene>
<sequence length="163" mass="18308">MIVENNINLDHIDLAILRLMQDNSRISNVHMAKELEMAPSAVLERVKKLEQKQVIQQYTTRINPSAIGLKLLAFISIKASHSLGCTTTAIELAKIEEVQEVHIIAGEDCYLVKVRIADSASLMELMRNSFSKITTIVSIRTTIVLETVKEQQQLVIPENKKIS</sequence>
<dbReference type="GO" id="GO:0043200">
    <property type="term" value="P:response to amino acid"/>
    <property type="evidence" value="ECO:0007669"/>
    <property type="project" value="TreeGrafter"/>
</dbReference>
<evidence type="ECO:0000259" key="4">
    <source>
        <dbReference type="PROSITE" id="PS50956"/>
    </source>
</evidence>
<dbReference type="Gene3D" id="3.30.70.920">
    <property type="match status" value="1"/>
</dbReference>
<organism evidence="5 6">
    <name type="scientific">Pedobacter lusitanus</name>
    <dbReference type="NCBI Taxonomy" id="1503925"/>
    <lineage>
        <taxon>Bacteria</taxon>
        <taxon>Pseudomonadati</taxon>
        <taxon>Bacteroidota</taxon>
        <taxon>Sphingobacteriia</taxon>
        <taxon>Sphingobacteriales</taxon>
        <taxon>Sphingobacteriaceae</taxon>
        <taxon>Pedobacter</taxon>
    </lineage>
</organism>
<name>A0A0D0FTU9_9SPHI</name>
<dbReference type="STRING" id="1503925.TH53_18305"/>
<keyword evidence="2" id="KW-0238">DNA-binding</keyword>
<feature type="domain" description="HTH asnC-type" evidence="4">
    <location>
        <begin position="9"/>
        <end position="70"/>
    </location>
</feature>
<evidence type="ECO:0000256" key="1">
    <source>
        <dbReference type="ARBA" id="ARBA00023015"/>
    </source>
</evidence>
<reference evidence="5 6" key="1">
    <citation type="submission" date="2015-01" db="EMBL/GenBank/DDBJ databases">
        <title>Draft genome sequence of Pedobacter sp. NL19 isolated from sludge of an effluent treatment pond in an abandoned uranium mine.</title>
        <authorList>
            <person name="Santos T."/>
            <person name="Caetano T."/>
            <person name="Covas C."/>
            <person name="Cruz A."/>
            <person name="Mendo S."/>
        </authorList>
    </citation>
    <scope>NUCLEOTIDE SEQUENCE [LARGE SCALE GENOMIC DNA]</scope>
    <source>
        <strain evidence="5 6">NL19</strain>
    </source>
</reference>
<dbReference type="Pfam" id="PF01037">
    <property type="entry name" value="AsnC_trans_reg"/>
    <property type="match status" value="1"/>
</dbReference>
<protein>
    <submittedName>
        <fullName evidence="5">AsnC family transcriptional regulator</fullName>
    </submittedName>
</protein>
<evidence type="ECO:0000256" key="2">
    <source>
        <dbReference type="ARBA" id="ARBA00023125"/>
    </source>
</evidence>
<dbReference type="InterPro" id="IPR019888">
    <property type="entry name" value="Tscrpt_reg_AsnC-like"/>
</dbReference>
<dbReference type="InterPro" id="IPR000485">
    <property type="entry name" value="AsnC-type_HTH_dom"/>
</dbReference>
<dbReference type="RefSeq" id="WP_041884068.1">
    <property type="nucleotide sequence ID" value="NZ_CP157278.1"/>
</dbReference>
<dbReference type="PRINTS" id="PR00033">
    <property type="entry name" value="HTHASNC"/>
</dbReference>
<evidence type="ECO:0000256" key="3">
    <source>
        <dbReference type="ARBA" id="ARBA00023163"/>
    </source>
</evidence>